<feature type="compositionally biased region" description="Polar residues" evidence="1">
    <location>
        <begin position="297"/>
        <end position="324"/>
    </location>
</feature>
<organism evidence="2 3">
    <name type="scientific">Blepharisma stoltei</name>
    <dbReference type="NCBI Taxonomy" id="1481888"/>
    <lineage>
        <taxon>Eukaryota</taxon>
        <taxon>Sar</taxon>
        <taxon>Alveolata</taxon>
        <taxon>Ciliophora</taxon>
        <taxon>Postciliodesmatophora</taxon>
        <taxon>Heterotrichea</taxon>
        <taxon>Heterotrichida</taxon>
        <taxon>Blepharismidae</taxon>
        <taxon>Blepharisma</taxon>
    </lineage>
</organism>
<feature type="region of interest" description="Disordered" evidence="1">
    <location>
        <begin position="79"/>
        <end position="105"/>
    </location>
</feature>
<reference evidence="2" key="1">
    <citation type="submission" date="2021-09" db="EMBL/GenBank/DDBJ databases">
        <authorList>
            <consortium name="AG Swart"/>
            <person name="Singh M."/>
            <person name="Singh A."/>
            <person name="Seah K."/>
            <person name="Emmerich C."/>
        </authorList>
    </citation>
    <scope>NUCLEOTIDE SEQUENCE</scope>
    <source>
        <strain evidence="2">ATCC30299</strain>
    </source>
</reference>
<dbReference type="Proteomes" id="UP001162131">
    <property type="component" value="Unassembled WGS sequence"/>
</dbReference>
<evidence type="ECO:0000313" key="2">
    <source>
        <dbReference type="EMBL" id="CAG9333419.1"/>
    </source>
</evidence>
<name>A0AAU9K6U7_9CILI</name>
<dbReference type="EMBL" id="CAJZBQ010000056">
    <property type="protein sequence ID" value="CAG9333419.1"/>
    <property type="molecule type" value="Genomic_DNA"/>
</dbReference>
<evidence type="ECO:0000256" key="1">
    <source>
        <dbReference type="SAM" id="MobiDB-lite"/>
    </source>
</evidence>
<dbReference type="AlphaFoldDB" id="A0AAU9K6U7"/>
<keyword evidence="3" id="KW-1185">Reference proteome</keyword>
<comment type="caution">
    <text evidence="2">The sequence shown here is derived from an EMBL/GenBank/DDBJ whole genome shotgun (WGS) entry which is preliminary data.</text>
</comment>
<proteinExistence type="predicted"/>
<accession>A0AAU9K6U7</accession>
<sequence>MSDFSKEIPLNQQIIKELFELRQFKSEKDTITRANQYYVAQVSQMEVKISELKALLQAKDEEIVHLKEIIKQQVDKNSKLSSLKNSRESEEQESQSFKNKESNNAEIEKLKDELEFANKMKETFEEKYREAKALLVKAETKDIDEDELNEFREENEVLRSENTTLKRETIPKLQTQLEDAQHQRFQIETQVQAVLDENDELRNKVRSYEILLEEIQKEGALDLAKFKTSNRRNQTASTTESEVLKTNFSQMPEAYMIKSEFLPPVNNEGYLDEENDSESPPLAKSPRKEEIKALNLKSISMSSQKSETSLRHGSTSVRSSTPTTKAPAAGNVDYVPSFMRNKKPAKKKKTFEISL</sequence>
<feature type="compositionally biased region" description="Basic residues" evidence="1">
    <location>
        <begin position="340"/>
        <end position="349"/>
    </location>
</feature>
<protein>
    <submittedName>
        <fullName evidence="2">Uncharacterized protein</fullName>
    </submittedName>
</protein>
<feature type="region of interest" description="Disordered" evidence="1">
    <location>
        <begin position="266"/>
        <end position="355"/>
    </location>
</feature>
<evidence type="ECO:0000313" key="3">
    <source>
        <dbReference type="Proteomes" id="UP001162131"/>
    </source>
</evidence>
<gene>
    <name evidence="2" type="ORF">BSTOLATCC_MIC58232</name>
</gene>